<reference evidence="1 2" key="1">
    <citation type="submission" date="2017-01" db="EMBL/GenBank/DDBJ databases">
        <authorList>
            <consortium name="Urmite Genomes"/>
        </authorList>
    </citation>
    <scope>NUCLEOTIDE SEQUENCE [LARGE SCALE GENOMIC DNA]</scope>
    <source>
        <strain evidence="1 2">AB57</strain>
    </source>
</reference>
<accession>A0A2U3NQA5</accession>
<name>A0A2U3NQA5_9MYCO</name>
<dbReference type="RefSeq" id="WP_077087028.1">
    <property type="nucleotide sequence ID" value="NZ_LT721901.1"/>
</dbReference>
<gene>
    <name evidence="1" type="ORF">MRAB57_1510</name>
</gene>
<keyword evidence="2" id="KW-1185">Reference proteome</keyword>
<dbReference type="STRING" id="1841860.GCA_900157375_01511"/>
<evidence type="ECO:0000313" key="2">
    <source>
        <dbReference type="Proteomes" id="UP000240988"/>
    </source>
</evidence>
<dbReference type="Gene3D" id="1.10.1070.20">
    <property type="match status" value="1"/>
</dbReference>
<dbReference type="OrthoDB" id="9812605at2"/>
<dbReference type="AlphaFoldDB" id="A0A2U3NQA5"/>
<sequence>MPSAQFGVWDVSEWEIFSDETEGVEEKYWLIDPTTRQRWLFKPPVVKFDFQQGEDWAERVSTELARLISVPCADVELAHRDGRRGSMSRYLAPPGWDLQPGKLMLAEFDPDYVSQAKGRPGHSLDRIASALRDGRVDAPFGAPDGFSAFDVFAGYMVLDAWIANRDRHDDNWSILTPPPGEANYRLCGSYDQSSSLGYNVNPNQRAQLLSEPGGVRRWAAKGTAHRFEHGPQGPVTLIEHARAALSMCSPAAKTFWIDNIGRVRQDTVNDLLNSVPDLSEQWRTFAIELLHINHGRLLDACQHL</sequence>
<evidence type="ECO:0008006" key="3">
    <source>
        <dbReference type="Google" id="ProtNLM"/>
    </source>
</evidence>
<protein>
    <recommendedName>
        <fullName evidence="3">HipA-like C-terminal domain-containing protein</fullName>
    </recommendedName>
</protein>
<organism evidence="1 2">
    <name type="scientific">Mycobacterium rhizamassiliense</name>
    <dbReference type="NCBI Taxonomy" id="1841860"/>
    <lineage>
        <taxon>Bacteria</taxon>
        <taxon>Bacillati</taxon>
        <taxon>Actinomycetota</taxon>
        <taxon>Actinomycetes</taxon>
        <taxon>Mycobacteriales</taxon>
        <taxon>Mycobacteriaceae</taxon>
        <taxon>Mycobacterium</taxon>
    </lineage>
</organism>
<dbReference type="EMBL" id="FUFA01000002">
    <property type="protein sequence ID" value="SPM33706.1"/>
    <property type="molecule type" value="Genomic_DNA"/>
</dbReference>
<proteinExistence type="predicted"/>
<evidence type="ECO:0000313" key="1">
    <source>
        <dbReference type="EMBL" id="SPM33706.1"/>
    </source>
</evidence>
<dbReference type="Proteomes" id="UP000240988">
    <property type="component" value="Unassembled WGS sequence"/>
</dbReference>